<evidence type="ECO:0000256" key="1">
    <source>
        <dbReference type="ARBA" id="ARBA00000707"/>
    </source>
</evidence>
<comment type="function">
    <text evidence="2 8">Hydrolase that can remove 'Lys-48'-linked conjugated ubiquitin from proteins.</text>
</comment>
<evidence type="ECO:0000256" key="3">
    <source>
        <dbReference type="ARBA" id="ARBA00011074"/>
    </source>
</evidence>
<dbReference type="InterPro" id="IPR011992">
    <property type="entry name" value="EF-hand-dom_pair"/>
</dbReference>
<evidence type="ECO:0000256" key="4">
    <source>
        <dbReference type="ARBA" id="ARBA00022670"/>
    </source>
</evidence>
<dbReference type="SMART" id="SM01174">
    <property type="entry name" value="DUF4205"/>
    <property type="match status" value="1"/>
</dbReference>
<proteinExistence type="inferred from homology"/>
<keyword evidence="6 8" id="KW-0378">Hydrolase</keyword>
<evidence type="ECO:0000256" key="2">
    <source>
        <dbReference type="ARBA" id="ARBA00002107"/>
    </source>
</evidence>
<dbReference type="InterPro" id="IPR039785">
    <property type="entry name" value="MINY3/4"/>
</dbReference>
<feature type="domain" description="EF-hand" evidence="10">
    <location>
        <begin position="300"/>
        <end position="335"/>
    </location>
</feature>
<dbReference type="GO" id="GO:0004843">
    <property type="term" value="F:cysteine-type deubiquitinase activity"/>
    <property type="evidence" value="ECO:0007669"/>
    <property type="project" value="UniProtKB-UniRule"/>
</dbReference>
<dbReference type="PANTHER" id="PTHR12473">
    <property type="entry name" value="UBIQUITIN CARBOXYL-TERMINAL HYDROLASE MINDY-4-RELATED"/>
    <property type="match status" value="1"/>
</dbReference>
<dbReference type="AlphaFoldDB" id="A0AAN8G8H3"/>
<dbReference type="PROSITE" id="PS50222">
    <property type="entry name" value="EF_HAND_2"/>
    <property type="match status" value="1"/>
</dbReference>
<keyword evidence="5 8" id="KW-0833">Ubl conjugation pathway</keyword>
<dbReference type="GO" id="GO:0071108">
    <property type="term" value="P:protein K48-linked deubiquitination"/>
    <property type="evidence" value="ECO:0007669"/>
    <property type="project" value="InterPro"/>
</dbReference>
<dbReference type="GO" id="GO:1990380">
    <property type="term" value="F:K48-linked deubiquitinase activity"/>
    <property type="evidence" value="ECO:0007669"/>
    <property type="project" value="UniProtKB-UniRule"/>
</dbReference>
<dbReference type="EMBL" id="JAZGQO010000021">
    <property type="protein sequence ID" value="KAK6165696.1"/>
    <property type="molecule type" value="Genomic_DNA"/>
</dbReference>
<feature type="region of interest" description="Disordered" evidence="9">
    <location>
        <begin position="119"/>
        <end position="140"/>
    </location>
</feature>
<dbReference type="EC" id="3.4.19.12" evidence="8"/>
<reference evidence="11 12" key="1">
    <citation type="submission" date="2024-01" db="EMBL/GenBank/DDBJ databases">
        <title>The genome of the rayed Mediterranean limpet Patella caerulea (Linnaeus, 1758).</title>
        <authorList>
            <person name="Anh-Thu Weber A."/>
            <person name="Halstead-Nussloch G."/>
        </authorList>
    </citation>
    <scope>NUCLEOTIDE SEQUENCE [LARGE SCALE GENOMIC DNA]</scope>
    <source>
        <strain evidence="11">AATW-2023a</strain>
        <tissue evidence="11">Whole specimen</tissue>
    </source>
</reference>
<feature type="compositionally biased region" description="Basic and acidic residues" evidence="9">
    <location>
        <begin position="131"/>
        <end position="140"/>
    </location>
</feature>
<comment type="caution">
    <text evidence="11">The sequence shown here is derived from an EMBL/GenBank/DDBJ whole genome shotgun (WGS) entry which is preliminary data.</text>
</comment>
<dbReference type="Pfam" id="PF13898">
    <property type="entry name" value="MINDY-3_4_CD"/>
    <property type="match status" value="1"/>
</dbReference>
<keyword evidence="4 8" id="KW-0645">Protease</keyword>
<dbReference type="GO" id="GO:0005509">
    <property type="term" value="F:calcium ion binding"/>
    <property type="evidence" value="ECO:0007669"/>
    <property type="project" value="InterPro"/>
</dbReference>
<evidence type="ECO:0000256" key="6">
    <source>
        <dbReference type="ARBA" id="ARBA00022801"/>
    </source>
</evidence>
<accession>A0AAN8G8H3</accession>
<dbReference type="Gene3D" id="1.10.238.10">
    <property type="entry name" value="EF-hand"/>
    <property type="match status" value="1"/>
</dbReference>
<evidence type="ECO:0000256" key="9">
    <source>
        <dbReference type="SAM" id="MobiDB-lite"/>
    </source>
</evidence>
<evidence type="ECO:0000256" key="8">
    <source>
        <dbReference type="RuleBase" id="RU367088"/>
    </source>
</evidence>
<evidence type="ECO:0000313" key="11">
    <source>
        <dbReference type="EMBL" id="KAK6165696.1"/>
    </source>
</evidence>
<evidence type="ECO:0000256" key="7">
    <source>
        <dbReference type="ARBA" id="ARBA00022807"/>
    </source>
</evidence>
<keyword evidence="7 8" id="KW-0788">Thiol protease</keyword>
<comment type="catalytic activity">
    <reaction evidence="1 8">
        <text>Thiol-dependent hydrolysis of ester, thioester, amide, peptide and isopeptide bonds formed by the C-terminal Gly of ubiquitin (a 76-residue protein attached to proteins as an intracellular targeting signal).</text>
        <dbReference type="EC" id="3.4.19.12"/>
    </reaction>
</comment>
<gene>
    <name evidence="11" type="ORF">SNE40_022575</name>
</gene>
<evidence type="ECO:0000313" key="12">
    <source>
        <dbReference type="Proteomes" id="UP001347796"/>
    </source>
</evidence>
<keyword evidence="12" id="KW-1185">Reference proteome</keyword>
<name>A0AAN8G8H3_PATCE</name>
<evidence type="ECO:0000259" key="10">
    <source>
        <dbReference type="PROSITE" id="PS50222"/>
    </source>
</evidence>
<dbReference type="GO" id="GO:0006508">
    <property type="term" value="P:proteolysis"/>
    <property type="evidence" value="ECO:0007669"/>
    <property type="project" value="UniProtKB-KW"/>
</dbReference>
<comment type="similarity">
    <text evidence="3 8">Belongs to the MINDY deubiquitinase family. FAM188 subfamily.</text>
</comment>
<dbReference type="SUPFAM" id="SSF47473">
    <property type="entry name" value="EF-hand"/>
    <property type="match status" value="1"/>
</dbReference>
<protein>
    <recommendedName>
        <fullName evidence="8">Ubiquitin carboxyl-terminal hydrolase MINDY</fullName>
        <ecNumber evidence="8">3.4.19.12</ecNumber>
    </recommendedName>
</protein>
<dbReference type="InterPro" id="IPR002048">
    <property type="entry name" value="EF_hand_dom"/>
</dbReference>
<dbReference type="InterPro" id="IPR025257">
    <property type="entry name" value="MINDY-3/4_CD"/>
</dbReference>
<organism evidence="11 12">
    <name type="scientific">Patella caerulea</name>
    <name type="common">Rayed Mediterranean limpet</name>
    <dbReference type="NCBI Taxonomy" id="87958"/>
    <lineage>
        <taxon>Eukaryota</taxon>
        <taxon>Metazoa</taxon>
        <taxon>Spiralia</taxon>
        <taxon>Lophotrochozoa</taxon>
        <taxon>Mollusca</taxon>
        <taxon>Gastropoda</taxon>
        <taxon>Patellogastropoda</taxon>
        <taxon>Patelloidea</taxon>
        <taxon>Patellidae</taxon>
        <taxon>Patella</taxon>
    </lineage>
</organism>
<evidence type="ECO:0000256" key="5">
    <source>
        <dbReference type="ARBA" id="ARBA00022786"/>
    </source>
</evidence>
<sequence length="444" mass="49795">MAATQLEQLEDGMIQELTKLLWGNNVKDDVFDRWSQGFVFSEDEPSALVQLEGGPCAIIVPVQAYILKHILFSDQPKPELSTISNEESSNYLCKALIEILLSLNTQTYYIIKLPGNDGADASQGNSENSESGERDSKRRRIDRETFHSRLRCLKCENDNQMKIAASSLLSDYQDKYGVLLFMYSVLLSRGIEQVKNEVEDQDDPLIDGVHGHGSQSLINLLLTGKAISNVFDNDKDVCGLVLRGIPQQSVVGFLTLLEHMRYCEVGWYLKNPCVPIWVLGSETHLTVLFSKERGLVDTDSPIKTAQQIFSSFDPEGNGFIQTTQLGDVMEALNLFADKEYVDIMKGKLDGESLGIITSNSFLGEFYAEELNNGGTPQQFDVQHYNGLARSCPNKKIKYIQGTAQLPDEIELQIVTDTSPIKLCLQTKWPSIELRWNMDYIPSLN</sequence>
<dbReference type="Proteomes" id="UP001347796">
    <property type="component" value="Unassembled WGS sequence"/>
</dbReference>
<dbReference type="PANTHER" id="PTHR12473:SF17">
    <property type="entry name" value="UBIQUITIN CARBOXYL-TERMINAL HYDROLASE MINDY-3"/>
    <property type="match status" value="1"/>
</dbReference>